<dbReference type="KEGG" id="txa:HQN79_09585"/>
<accession>A0A7D4SZC9</accession>
<dbReference type="Proteomes" id="UP000504724">
    <property type="component" value="Chromosome"/>
</dbReference>
<organism evidence="1 2">
    <name type="scientific">Thiomicrorhabdus xiamenensis</name>
    <dbReference type="NCBI Taxonomy" id="2739063"/>
    <lineage>
        <taxon>Bacteria</taxon>
        <taxon>Pseudomonadati</taxon>
        <taxon>Pseudomonadota</taxon>
        <taxon>Gammaproteobacteria</taxon>
        <taxon>Thiotrichales</taxon>
        <taxon>Piscirickettsiaceae</taxon>
        <taxon>Thiomicrorhabdus</taxon>
    </lineage>
</organism>
<name>A0A7D4SZC9_9GAMM</name>
<keyword evidence="2" id="KW-1185">Reference proteome</keyword>
<gene>
    <name evidence="1" type="ORF">HQN79_09585</name>
</gene>
<evidence type="ECO:0000313" key="2">
    <source>
        <dbReference type="Proteomes" id="UP000504724"/>
    </source>
</evidence>
<proteinExistence type="predicted"/>
<dbReference type="AlphaFoldDB" id="A0A7D4SZC9"/>
<protein>
    <submittedName>
        <fullName evidence="1">Uncharacterized protein</fullName>
    </submittedName>
</protein>
<sequence>MFQAAYSLVRRSAKLWSAGLIFIISAALLHGCSTPQTQPEPDRPSKHYALVVNLADSFNKLYPKVYLNDQYIFRDKLLLVPKTYQFKVSYRDHSGRKRSQVMRVELQANRCYHLDYSAGQFRFTSGAYGEAYCSAMIDRTRYELTSFSNAF</sequence>
<evidence type="ECO:0000313" key="1">
    <source>
        <dbReference type="EMBL" id="QKI89804.1"/>
    </source>
</evidence>
<dbReference type="EMBL" id="CP054020">
    <property type="protein sequence ID" value="QKI89804.1"/>
    <property type="molecule type" value="Genomic_DNA"/>
</dbReference>
<dbReference type="RefSeq" id="WP_173285956.1">
    <property type="nucleotide sequence ID" value="NZ_CP054020.1"/>
</dbReference>
<reference evidence="1 2" key="1">
    <citation type="submission" date="2020-05" db="EMBL/GenBank/DDBJ databases">
        <title>Thiomicrorhabdus sediminis sp.nov. and Thiomicrorhabdus xiamenensis sp.nov., novel sulfur-oxidizing bacteria isolated from coastal sediment.</title>
        <authorList>
            <person name="Liu X."/>
        </authorList>
    </citation>
    <scope>NUCLEOTIDE SEQUENCE [LARGE SCALE GENOMIC DNA]</scope>
    <source>
        <strain evidence="1 2">G2</strain>
    </source>
</reference>